<gene>
    <name evidence="8" type="ORF">DGMP_35590</name>
</gene>
<dbReference type="AlphaFoldDB" id="A0A8D5FLP0"/>
<proteinExistence type="predicted"/>
<evidence type="ECO:0000256" key="1">
    <source>
        <dbReference type="ARBA" id="ARBA00001936"/>
    </source>
</evidence>
<dbReference type="PANTHER" id="PTHR12992">
    <property type="entry name" value="NUDIX HYDROLASE"/>
    <property type="match status" value="1"/>
</dbReference>
<evidence type="ECO:0000313" key="8">
    <source>
        <dbReference type="EMBL" id="BCL62866.1"/>
    </source>
</evidence>
<reference evidence="8" key="1">
    <citation type="submission" date="2020-09" db="EMBL/GenBank/DDBJ databases">
        <title>Desulfogranum mesoprofundum gen. nov., sp. nov., a novel mesophilic, sulfate-reducing chemolithoautotroph isolated from a deep-sea hydrothermal vent chimney in the Suiyo Seamount.</title>
        <authorList>
            <person name="Hashimoto Y."/>
            <person name="Nakagawa S."/>
        </authorList>
    </citation>
    <scope>NUCLEOTIDE SEQUENCE</scope>
    <source>
        <strain evidence="8">KT2</strain>
    </source>
</reference>
<keyword evidence="9" id="KW-1185">Reference proteome</keyword>
<evidence type="ECO:0000259" key="7">
    <source>
        <dbReference type="PROSITE" id="PS51462"/>
    </source>
</evidence>
<protein>
    <submittedName>
        <fullName evidence="8">Coenzyme A pyrophosphatase</fullName>
    </submittedName>
</protein>
<dbReference type="PANTHER" id="PTHR12992:SF11">
    <property type="entry name" value="MITOCHONDRIAL COENZYME A DIPHOSPHATASE NUDT8"/>
    <property type="match status" value="1"/>
</dbReference>
<dbReference type="Pfam" id="PF00293">
    <property type="entry name" value="NUDIX"/>
    <property type="match status" value="1"/>
</dbReference>
<keyword evidence="3" id="KW-0479">Metal-binding</keyword>
<dbReference type="InterPro" id="IPR000086">
    <property type="entry name" value="NUDIX_hydrolase_dom"/>
</dbReference>
<name>A0A8D5FLP0_9BACT</name>
<dbReference type="GO" id="GO:0046872">
    <property type="term" value="F:metal ion binding"/>
    <property type="evidence" value="ECO:0007669"/>
    <property type="project" value="UniProtKB-KW"/>
</dbReference>
<sequence>MHNMKNITCSNSLRELVESNLTKFKRKPLNNRGLRRAAVAITIVDYRNSGNIGGLLPETDEGAALILTRRSARLKNHAGQWALPGGSIDTGESEEETALRELAEEVGLHLKKDRILGCLDDFITRSGFHITPVILWGGQTPYLHANPEEVASIHRISCRELLRKDAPVLDNSPESEDPILFMPVGNSWIATPTAAILYQFREVALLGKQTRVAHFEQPYFAWR</sequence>
<dbReference type="KEGG" id="dbk:DGMP_35590"/>
<keyword evidence="4" id="KW-0378">Hydrolase</keyword>
<evidence type="ECO:0000313" key="9">
    <source>
        <dbReference type="Proteomes" id="UP000826725"/>
    </source>
</evidence>
<dbReference type="InterPro" id="IPR045121">
    <property type="entry name" value="CoAse"/>
</dbReference>
<dbReference type="RefSeq" id="WP_228855174.1">
    <property type="nucleotide sequence ID" value="NZ_AP024086.1"/>
</dbReference>
<keyword evidence="5" id="KW-0460">Magnesium</keyword>
<dbReference type="CDD" id="cd03426">
    <property type="entry name" value="NUDIX_CoAse_Nudt7"/>
    <property type="match status" value="1"/>
</dbReference>
<evidence type="ECO:0000256" key="5">
    <source>
        <dbReference type="ARBA" id="ARBA00022842"/>
    </source>
</evidence>
<feature type="domain" description="Nudix hydrolase" evidence="7">
    <location>
        <begin position="34"/>
        <end position="183"/>
    </location>
</feature>
<comment type="cofactor">
    <cofactor evidence="2">
        <name>Mg(2+)</name>
        <dbReference type="ChEBI" id="CHEBI:18420"/>
    </cofactor>
</comment>
<keyword evidence="6" id="KW-0464">Manganese</keyword>
<accession>A0A8D5FLP0</accession>
<evidence type="ECO:0000256" key="2">
    <source>
        <dbReference type="ARBA" id="ARBA00001946"/>
    </source>
</evidence>
<dbReference type="PROSITE" id="PS51462">
    <property type="entry name" value="NUDIX"/>
    <property type="match status" value="1"/>
</dbReference>
<dbReference type="Proteomes" id="UP000826725">
    <property type="component" value="Chromosome"/>
</dbReference>
<dbReference type="PROSITE" id="PS00893">
    <property type="entry name" value="NUDIX_BOX"/>
    <property type="match status" value="1"/>
</dbReference>
<evidence type="ECO:0000256" key="4">
    <source>
        <dbReference type="ARBA" id="ARBA00022801"/>
    </source>
</evidence>
<dbReference type="GO" id="GO:0010945">
    <property type="term" value="F:coenzyme A diphosphatase activity"/>
    <property type="evidence" value="ECO:0007669"/>
    <property type="project" value="InterPro"/>
</dbReference>
<organism evidence="8 9">
    <name type="scientific">Desulfomarina profundi</name>
    <dbReference type="NCBI Taxonomy" id="2772557"/>
    <lineage>
        <taxon>Bacteria</taxon>
        <taxon>Pseudomonadati</taxon>
        <taxon>Thermodesulfobacteriota</taxon>
        <taxon>Desulfobulbia</taxon>
        <taxon>Desulfobulbales</taxon>
        <taxon>Desulfobulbaceae</taxon>
        <taxon>Desulfomarina</taxon>
    </lineage>
</organism>
<evidence type="ECO:0000256" key="6">
    <source>
        <dbReference type="ARBA" id="ARBA00023211"/>
    </source>
</evidence>
<dbReference type="EMBL" id="AP024086">
    <property type="protein sequence ID" value="BCL62866.1"/>
    <property type="molecule type" value="Genomic_DNA"/>
</dbReference>
<dbReference type="InterPro" id="IPR020084">
    <property type="entry name" value="NUDIX_hydrolase_CS"/>
</dbReference>
<evidence type="ECO:0000256" key="3">
    <source>
        <dbReference type="ARBA" id="ARBA00022723"/>
    </source>
</evidence>
<comment type="cofactor">
    <cofactor evidence="1">
        <name>Mn(2+)</name>
        <dbReference type="ChEBI" id="CHEBI:29035"/>
    </cofactor>
</comment>